<feature type="domain" description="DUF4746" evidence="2">
    <location>
        <begin position="247"/>
        <end position="561"/>
    </location>
</feature>
<organism evidence="3">
    <name type="scientific">Papilio xuthus</name>
    <name type="common">Asian swallowtail butterfly</name>
    <dbReference type="NCBI Taxonomy" id="66420"/>
    <lineage>
        <taxon>Eukaryota</taxon>
        <taxon>Metazoa</taxon>
        <taxon>Ecdysozoa</taxon>
        <taxon>Arthropoda</taxon>
        <taxon>Hexapoda</taxon>
        <taxon>Insecta</taxon>
        <taxon>Pterygota</taxon>
        <taxon>Neoptera</taxon>
        <taxon>Endopterygota</taxon>
        <taxon>Lepidoptera</taxon>
        <taxon>Glossata</taxon>
        <taxon>Ditrysia</taxon>
        <taxon>Papilionoidea</taxon>
        <taxon>Papilionidae</taxon>
        <taxon>Papilioninae</taxon>
        <taxon>Papilio</taxon>
    </lineage>
</organism>
<feature type="compositionally biased region" description="Basic and acidic residues" evidence="1">
    <location>
        <begin position="307"/>
        <end position="330"/>
    </location>
</feature>
<dbReference type="AlphaFoldDB" id="A0AAJ6Z1M6"/>
<name>A0AAJ6Z1M6_PAPXU</name>
<evidence type="ECO:0000256" key="1">
    <source>
        <dbReference type="SAM" id="MobiDB-lite"/>
    </source>
</evidence>
<dbReference type="GeneID" id="106114527"/>
<sequence length="568" mass="65439">MAKRKIEIYIDVYTEKDFDYLLNNYKENIICAQIYCSYFGYCTALDHLFLKIKLDWSDGQAVLLRVAADEIDSLERFRGHSEPVFLFILNRRVLNVFRGVDYVTFGEVAKKEIEYFKQMKEGCHIERPTFAIDEATPNEIEWLNARKTEREEVIATTLALKVSRQEARKKHRAELMVPHLRHLNFVLYWPHTTHAHPELYERWGPHNIIMVGREEIQLTKEMAEDVLYAGDAPVNEASMYELLSAPALAICFRILDTERNFVELVRKILYEEIPPIDESKPISDQPPQKTAFDLYKSYSLTKEEILETRREERDRRKAQARESRARRLSEMQRMARQAMEDTIEARRIEREAKKIEILKAGNLKALEEFERSSLDIEVDIVIPEALSDEELEASSEEDDEDEYFPPAGLLIPGFYAPPNEIAKVNGLAVLFPKIVLESVTPQPEFLPPHVLVLLDMTKRYNAVEILSKHTSAVIHIGIFQLTDPPFSNSLHVAYSVKQFESLQLTPNLDNLKLAVMLSVQIDLPLLGLMDLSPCHVSRDAAAGEAECAAIFPVDYGDDYPEFEDFDLP</sequence>
<dbReference type="Pfam" id="PF15928">
    <property type="entry name" value="DUF4746"/>
    <property type="match status" value="1"/>
</dbReference>
<dbReference type="KEGG" id="pxu:106114527"/>
<dbReference type="InterPro" id="IPR031827">
    <property type="entry name" value="DUF4746"/>
</dbReference>
<dbReference type="Proteomes" id="UP000694872">
    <property type="component" value="Unplaced"/>
</dbReference>
<evidence type="ECO:0000259" key="2">
    <source>
        <dbReference type="Pfam" id="PF15928"/>
    </source>
</evidence>
<dbReference type="SUPFAM" id="SSF52833">
    <property type="entry name" value="Thioredoxin-like"/>
    <property type="match status" value="1"/>
</dbReference>
<reference evidence="3" key="1">
    <citation type="submission" date="2025-08" db="UniProtKB">
        <authorList>
            <consortium name="RefSeq"/>
        </authorList>
    </citation>
    <scope>IDENTIFICATION</scope>
</reference>
<gene>
    <name evidence="3" type="primary">LOC106114527</name>
</gene>
<feature type="region of interest" description="Disordered" evidence="1">
    <location>
        <begin position="307"/>
        <end position="331"/>
    </location>
</feature>
<protein>
    <submittedName>
        <fullName evidence="3">Thioredoxin domain-containing protein 3 homolog isoform X1</fullName>
    </submittedName>
</protein>
<dbReference type="RefSeq" id="XP_013163226.1">
    <property type="nucleotide sequence ID" value="XM_013307772.1"/>
</dbReference>
<accession>A0AAJ6Z1M6</accession>
<evidence type="ECO:0000313" key="3">
    <source>
        <dbReference type="RefSeq" id="XP_013163226.1"/>
    </source>
</evidence>
<dbReference type="InterPro" id="IPR036249">
    <property type="entry name" value="Thioredoxin-like_sf"/>
</dbReference>
<proteinExistence type="predicted"/>